<dbReference type="CAZy" id="GT9">
    <property type="family name" value="Glycosyltransferase Family 9"/>
</dbReference>
<dbReference type="GO" id="GO:0008713">
    <property type="term" value="F:ADP-heptose-lipopolysaccharide heptosyltransferase activity"/>
    <property type="evidence" value="ECO:0007669"/>
    <property type="project" value="TreeGrafter"/>
</dbReference>
<dbReference type="Pfam" id="PF01075">
    <property type="entry name" value="Glyco_transf_9"/>
    <property type="match status" value="1"/>
</dbReference>
<evidence type="ECO:0000256" key="13">
    <source>
        <dbReference type="ARBA" id="ARBA00049201"/>
    </source>
</evidence>
<protein>
    <recommendedName>
        <fullName evidence="11">Lipopolysaccharide heptosyltransferase 1</fullName>
        <ecNumber evidence="10">2.4.99.23</ecNumber>
    </recommendedName>
    <alternativeName>
        <fullName evidence="12">ADP-heptose:lipopolysaccharide heptosyltransferase I</fullName>
    </alternativeName>
</protein>
<dbReference type="CDD" id="cd03789">
    <property type="entry name" value="GT9_LPS_heptosyltransferase"/>
    <property type="match status" value="1"/>
</dbReference>
<evidence type="ECO:0000256" key="9">
    <source>
        <dbReference type="ARBA" id="ARBA00043995"/>
    </source>
</evidence>
<evidence type="ECO:0000256" key="3">
    <source>
        <dbReference type="ARBA" id="ARBA00022475"/>
    </source>
</evidence>
<dbReference type="Proteomes" id="UP000000422">
    <property type="component" value="Chromosome"/>
</dbReference>
<evidence type="ECO:0000256" key="11">
    <source>
        <dbReference type="ARBA" id="ARBA00044190"/>
    </source>
</evidence>
<dbReference type="eggNOG" id="COG0859">
    <property type="taxonomic scope" value="Bacteria"/>
</dbReference>
<evidence type="ECO:0000256" key="12">
    <source>
        <dbReference type="ARBA" id="ARBA00044330"/>
    </source>
</evidence>
<evidence type="ECO:0000256" key="8">
    <source>
        <dbReference type="ARBA" id="ARBA00023136"/>
    </source>
</evidence>
<evidence type="ECO:0000313" key="14">
    <source>
        <dbReference type="EMBL" id="CAE10918.1"/>
    </source>
</evidence>
<evidence type="ECO:0000313" key="15">
    <source>
        <dbReference type="Proteomes" id="UP000000422"/>
    </source>
</evidence>
<dbReference type="AlphaFoldDB" id="Q7M833"/>
<name>Q7M833_WOLSU</name>
<comment type="subcellular location">
    <subcellularLocation>
        <location evidence="1">Cell inner membrane</location>
        <topology evidence="1">Peripheral membrane protein</topology>
        <orientation evidence="1">Cytoplasmic side</orientation>
    </subcellularLocation>
</comment>
<evidence type="ECO:0000256" key="10">
    <source>
        <dbReference type="ARBA" id="ARBA00044041"/>
    </source>
</evidence>
<dbReference type="PANTHER" id="PTHR30160:SF19">
    <property type="entry name" value="LIPOPOLYSACCHARIDE HEPTOSYLTRANSFERASE 1"/>
    <property type="match status" value="1"/>
</dbReference>
<keyword evidence="15" id="KW-1185">Reference proteome</keyword>
<comment type="pathway">
    <text evidence="2">Bacterial outer membrane biogenesis; LPS core biosynthesis.</text>
</comment>
<evidence type="ECO:0000256" key="4">
    <source>
        <dbReference type="ARBA" id="ARBA00022519"/>
    </source>
</evidence>
<dbReference type="GO" id="GO:0009244">
    <property type="term" value="P:lipopolysaccharide core region biosynthetic process"/>
    <property type="evidence" value="ECO:0007669"/>
    <property type="project" value="InterPro"/>
</dbReference>
<dbReference type="EC" id="2.4.99.23" evidence="10"/>
<dbReference type="NCBIfam" id="TIGR02193">
    <property type="entry name" value="heptsyl_trn_I"/>
    <property type="match status" value="1"/>
</dbReference>
<evidence type="ECO:0000256" key="1">
    <source>
        <dbReference type="ARBA" id="ARBA00004515"/>
    </source>
</evidence>
<dbReference type="RefSeq" id="WP_011139701.1">
    <property type="nucleotide sequence ID" value="NC_005090.1"/>
</dbReference>
<dbReference type="HOGENOM" id="CLU_038371_6_0_7"/>
<keyword evidence="6 14" id="KW-0808">Transferase</keyword>
<keyword evidence="7" id="KW-0448">Lipopolysaccharide biosynthesis</keyword>
<dbReference type="GO" id="GO:0005886">
    <property type="term" value="C:plasma membrane"/>
    <property type="evidence" value="ECO:0007669"/>
    <property type="project" value="UniProtKB-SubCell"/>
</dbReference>
<dbReference type="InterPro" id="IPR002201">
    <property type="entry name" value="Glyco_trans_9"/>
</dbReference>
<keyword evidence="3" id="KW-1003">Cell membrane</keyword>
<keyword evidence="5" id="KW-0328">Glycosyltransferase</keyword>
<proteinExistence type="inferred from homology"/>
<dbReference type="SUPFAM" id="SSF53756">
    <property type="entry name" value="UDP-Glycosyltransferase/glycogen phosphorylase"/>
    <property type="match status" value="1"/>
</dbReference>
<reference evidence="14 15" key="1">
    <citation type="journal article" date="2003" name="Proc. Natl. Acad. Sci. U.S.A.">
        <title>Complete genome sequence and analysis of Wolinella succinogenes.</title>
        <authorList>
            <person name="Baar C."/>
            <person name="Eppinger M."/>
            <person name="Raddatz G."/>
            <person name="Simon JM."/>
            <person name="Lanz C."/>
            <person name="Klimmek O."/>
            <person name="Nandakumar R."/>
            <person name="Gross R."/>
            <person name="Rosinus A."/>
            <person name="Keller H."/>
            <person name="Jagtap P."/>
            <person name="Linke B."/>
            <person name="Meyer F."/>
            <person name="Lederer H."/>
            <person name="Schuster S.C."/>
        </authorList>
    </citation>
    <scope>NUCLEOTIDE SEQUENCE [LARGE SCALE GENOMIC DNA]</scope>
    <source>
        <strain evidence="15">ATCC 29543 / DSM 1740 / CCUG 13145 / JCM 31913 / LMG 7466 / NCTC 11488 / FDC 602W</strain>
    </source>
</reference>
<keyword evidence="4" id="KW-0997">Cell inner membrane</keyword>
<dbReference type="STRING" id="273121.WS1909"/>
<evidence type="ECO:0000256" key="5">
    <source>
        <dbReference type="ARBA" id="ARBA00022676"/>
    </source>
</evidence>
<sequence length="327" mass="36695">MKIAIVKLSAMGDLIHLGVFLPLLKELLPELSITWVVDEAFAPLLENSPWIDTLYPLPLKRAWKSRDVRSLLEMARALGRLERFDRVIDAQGLLKSALIASLIPAKERWGFDRASAKEGLGALFYHHGVNISYKEHILKRNAKLLGESLGISISKPLRLKEAFGYSKEALERVRVLLKVSPKKKILLVLEASKSNKIYPKERFLELARLCPEEVYLLWHNDPLSAEFIACNHSDAILLPKLNLDEVKALVSLMDGVVGGDTGVTHLAWAMERASVTLFGNTPLERFALEGERNRALRAEGASDYDKGDFSIAKISPLEVRERIEEVL</sequence>
<comment type="similarity">
    <text evidence="9">Belongs to the glycosyltransferase 9 family.</text>
</comment>
<evidence type="ECO:0000256" key="6">
    <source>
        <dbReference type="ARBA" id="ARBA00022679"/>
    </source>
</evidence>
<dbReference type="InterPro" id="IPR011908">
    <property type="entry name" value="LipoPS_heptosylTferase-I"/>
</dbReference>
<accession>Q7M833</accession>
<dbReference type="KEGG" id="wsu:WS1909"/>
<dbReference type="GO" id="GO:0005829">
    <property type="term" value="C:cytosol"/>
    <property type="evidence" value="ECO:0007669"/>
    <property type="project" value="TreeGrafter"/>
</dbReference>
<evidence type="ECO:0000256" key="2">
    <source>
        <dbReference type="ARBA" id="ARBA00004713"/>
    </source>
</evidence>
<comment type="catalytic activity">
    <reaction evidence="13">
        <text>an alpha-Kdo-(2-&gt;4)-alpha-Kdo-(2-&gt;6)-lipid A + ADP-L-glycero-beta-D-manno-heptose = an L-alpha-D-Hep-(1-&gt;5)-[alpha-Kdo-(2-&gt;4)]-alpha-Kdo-(2-&gt;6)-lipid A + ADP + H(+)</text>
        <dbReference type="Rhea" id="RHEA:74067"/>
        <dbReference type="ChEBI" id="CHEBI:15378"/>
        <dbReference type="ChEBI" id="CHEBI:61506"/>
        <dbReference type="ChEBI" id="CHEBI:176431"/>
        <dbReference type="ChEBI" id="CHEBI:193068"/>
        <dbReference type="ChEBI" id="CHEBI:456216"/>
        <dbReference type="EC" id="2.4.99.23"/>
    </reaction>
</comment>
<keyword evidence="8" id="KW-0472">Membrane</keyword>
<dbReference type="EMBL" id="BX571662">
    <property type="protein sequence ID" value="CAE10918.1"/>
    <property type="molecule type" value="Genomic_DNA"/>
</dbReference>
<dbReference type="InterPro" id="IPR051199">
    <property type="entry name" value="LPS_LOS_Heptosyltrfase"/>
</dbReference>
<dbReference type="Gene3D" id="3.40.50.2000">
    <property type="entry name" value="Glycogen Phosphorylase B"/>
    <property type="match status" value="2"/>
</dbReference>
<gene>
    <name evidence="14" type="primary">WAAC</name>
    <name evidence="14" type="ordered locus">WS1909</name>
</gene>
<organism evidence="15">
    <name type="scientific">Wolinella succinogenes (strain ATCC 29543 / DSM 1740 / CCUG 13145 / JCM 31913 / LMG 7466 / NCTC 11488 / FDC 602W)</name>
    <name type="common">Vibrio succinogenes</name>
    <dbReference type="NCBI Taxonomy" id="273121"/>
    <lineage>
        <taxon>Bacteria</taxon>
        <taxon>Pseudomonadati</taxon>
        <taxon>Campylobacterota</taxon>
        <taxon>Epsilonproteobacteria</taxon>
        <taxon>Campylobacterales</taxon>
        <taxon>Helicobacteraceae</taxon>
        <taxon>Wolinella</taxon>
    </lineage>
</organism>
<dbReference type="PANTHER" id="PTHR30160">
    <property type="entry name" value="TETRAACYLDISACCHARIDE 4'-KINASE-RELATED"/>
    <property type="match status" value="1"/>
</dbReference>
<evidence type="ECO:0000256" key="7">
    <source>
        <dbReference type="ARBA" id="ARBA00022985"/>
    </source>
</evidence>